<dbReference type="Pfam" id="PF00350">
    <property type="entry name" value="Dynamin_N"/>
    <property type="match status" value="1"/>
</dbReference>
<proteinExistence type="predicted"/>
<dbReference type="InterPro" id="IPR045063">
    <property type="entry name" value="Dynamin_N"/>
</dbReference>
<evidence type="ECO:0000313" key="3">
    <source>
        <dbReference type="Proteomes" id="UP001225598"/>
    </source>
</evidence>
<gene>
    <name evidence="2" type="ORF">QP027_09065</name>
</gene>
<feature type="domain" description="Dynamin N-terminal" evidence="1">
    <location>
        <begin position="47"/>
        <end position="155"/>
    </location>
</feature>
<accession>A0ABY8VHA4</accession>
<dbReference type="Gene3D" id="3.40.50.300">
    <property type="entry name" value="P-loop containing nucleotide triphosphate hydrolases"/>
    <property type="match status" value="1"/>
</dbReference>
<name>A0ABY8VHA4_9CORY</name>
<dbReference type="SUPFAM" id="SSF52540">
    <property type="entry name" value="P-loop containing nucleoside triphosphate hydrolases"/>
    <property type="match status" value="1"/>
</dbReference>
<dbReference type="InterPro" id="IPR027417">
    <property type="entry name" value="P-loop_NTPase"/>
</dbReference>
<protein>
    <submittedName>
        <fullName evidence="2">50S ribosome-binding GTPase</fullName>
    </submittedName>
</protein>
<reference evidence="2 3" key="1">
    <citation type="submission" date="2023-05" db="EMBL/GenBank/DDBJ databases">
        <title>Corynebacterium suedekumii sp. nov. and Corynebacterium breve sp. nov. isolated from raw cow's milk.</title>
        <authorList>
            <person name="Baer M.K."/>
            <person name="Mehl L."/>
            <person name="Hellmuth R."/>
            <person name="Marke G."/>
            <person name="Lipski A."/>
        </authorList>
    </citation>
    <scope>NUCLEOTIDE SEQUENCE [LARGE SCALE GENOMIC DNA]</scope>
    <source>
        <strain evidence="2 3">R4</strain>
    </source>
</reference>
<dbReference type="Proteomes" id="UP001225598">
    <property type="component" value="Chromosome"/>
</dbReference>
<organism evidence="2 3">
    <name type="scientific">Corynebacterium breve</name>
    <dbReference type="NCBI Taxonomy" id="3049799"/>
    <lineage>
        <taxon>Bacteria</taxon>
        <taxon>Bacillati</taxon>
        <taxon>Actinomycetota</taxon>
        <taxon>Actinomycetes</taxon>
        <taxon>Mycobacteriales</taxon>
        <taxon>Corynebacteriaceae</taxon>
        <taxon>Corynebacterium</taxon>
    </lineage>
</organism>
<evidence type="ECO:0000259" key="1">
    <source>
        <dbReference type="Pfam" id="PF00350"/>
    </source>
</evidence>
<sequence length="482" mass="51655">MNSSRVNVVGALNTLLLQAADALQQGGGDMVNQAETVRTIVNRPPQVAVAGRLKSGKSTLVNALTQHKIAATGSLECTMAVSIYSDGAPARAEIHDLDGGVRRISLADGPLTGLGRPLDEIDYIHQYLPNRELRQLGLIDTPGTATLTVENEQRTRRVLVDGQKDTARASAWADSVVFLSDSTPRDDEREFLATLGMTPLTLVGVLSRADSFGAGAFGDRDPIEHAASHSQRIVRELGGAVSAVLPLSGLLAESALTGQITEDFARMLAALAPLSRTELLDVLELPDPSSVGPGLNAQQRDWLLDTVGEYGIFIGRNVAAQSGAVGLMRWMVEASGLQNLTNLLTGDLTYYSLLQRAARVLDILDELAGTHAQRDHARWVQSVTVTQPAMQQVLLYRSFQRTYRSSPMSRLVPMLHQAITATSPAGVAGLTENAPESEVRDALNNKIVELQQMAMAPLSAAEEEARTRLVVAHQEALNVIGG</sequence>
<dbReference type="EMBL" id="CP126969">
    <property type="protein sequence ID" value="WIM69061.1"/>
    <property type="molecule type" value="Genomic_DNA"/>
</dbReference>
<evidence type="ECO:0000313" key="2">
    <source>
        <dbReference type="EMBL" id="WIM69061.1"/>
    </source>
</evidence>
<keyword evidence="3" id="KW-1185">Reference proteome</keyword>